<proteinExistence type="inferred from homology"/>
<dbReference type="SMART" id="SM00822">
    <property type="entry name" value="PKS_KR"/>
    <property type="match status" value="1"/>
</dbReference>
<evidence type="ECO:0000256" key="5">
    <source>
        <dbReference type="ARBA" id="ARBA00022989"/>
    </source>
</evidence>
<keyword evidence="6" id="KW-0560">Oxidoreductase</keyword>
<dbReference type="PROSITE" id="PS00061">
    <property type="entry name" value="ADH_SHORT"/>
    <property type="match status" value="1"/>
</dbReference>
<evidence type="ECO:0000256" key="7">
    <source>
        <dbReference type="ARBA" id="ARBA00023098"/>
    </source>
</evidence>
<dbReference type="FunFam" id="3.40.50.720:FF:000131">
    <property type="entry name" value="Short-chain dehydrogenase/reductase 3"/>
    <property type="match status" value="1"/>
</dbReference>
<dbReference type="KEGG" id="flh:EJ997_12110"/>
<comment type="similarity">
    <text evidence="2 9">Belongs to the short-chain dehydrogenases/reductases (SDR) family.</text>
</comment>
<dbReference type="InterPro" id="IPR057326">
    <property type="entry name" value="KR_dom"/>
</dbReference>
<dbReference type="InterPro" id="IPR020904">
    <property type="entry name" value="Sc_DH/Rdtase_CS"/>
</dbReference>
<dbReference type="PRINTS" id="PR00081">
    <property type="entry name" value="GDHRDH"/>
</dbReference>
<evidence type="ECO:0000256" key="8">
    <source>
        <dbReference type="ARBA" id="ARBA00023136"/>
    </source>
</evidence>
<evidence type="ECO:0000313" key="12">
    <source>
        <dbReference type="Proteomes" id="UP000280344"/>
    </source>
</evidence>
<keyword evidence="7" id="KW-0443">Lipid metabolism</keyword>
<evidence type="ECO:0000259" key="10">
    <source>
        <dbReference type="SMART" id="SM00822"/>
    </source>
</evidence>
<organism evidence="11 12">
    <name type="scientific">Flaviflexus ciconiae</name>
    <dbReference type="NCBI Taxonomy" id="2496867"/>
    <lineage>
        <taxon>Bacteria</taxon>
        <taxon>Bacillati</taxon>
        <taxon>Actinomycetota</taxon>
        <taxon>Actinomycetes</taxon>
        <taxon>Actinomycetales</taxon>
        <taxon>Actinomycetaceae</taxon>
        <taxon>Flaviflexus</taxon>
    </lineage>
</organism>
<evidence type="ECO:0000313" key="11">
    <source>
        <dbReference type="EMBL" id="AZQ77972.1"/>
    </source>
</evidence>
<evidence type="ECO:0000256" key="6">
    <source>
        <dbReference type="ARBA" id="ARBA00023002"/>
    </source>
</evidence>
<keyword evidence="3" id="KW-0812">Transmembrane</keyword>
<dbReference type="GO" id="GO:0006066">
    <property type="term" value="P:alcohol metabolic process"/>
    <property type="evidence" value="ECO:0007669"/>
    <property type="project" value="UniProtKB-ARBA"/>
</dbReference>
<name>A0A3S9Q049_9ACTO</name>
<dbReference type="GO" id="GO:0042445">
    <property type="term" value="P:hormone metabolic process"/>
    <property type="evidence" value="ECO:0007669"/>
    <property type="project" value="UniProtKB-ARBA"/>
</dbReference>
<dbReference type="Pfam" id="PF00106">
    <property type="entry name" value="adh_short"/>
    <property type="match status" value="1"/>
</dbReference>
<feature type="domain" description="Ketoreductase" evidence="10">
    <location>
        <begin position="13"/>
        <end position="196"/>
    </location>
</feature>
<evidence type="ECO:0000256" key="9">
    <source>
        <dbReference type="RuleBase" id="RU000363"/>
    </source>
</evidence>
<dbReference type="GO" id="GO:0016616">
    <property type="term" value="F:oxidoreductase activity, acting on the CH-OH group of donors, NAD or NADP as acceptor"/>
    <property type="evidence" value="ECO:0007669"/>
    <property type="project" value="UniProtKB-ARBA"/>
</dbReference>
<sequence length="283" mass="30431">MASSRMRTPLGGAVVLITGAASGIGKEMAEGAAHRGAKHVIVWDIEEEGGEIAASEIRSFGANATYYRVDLTDPDDVAAVGKRVLAEHGRVDVLINNAGIVTGKDFLDLTEEEIARTFDINALALYRTTRVFLPGMIERGKGSVTTIASAAGLLGVARQTDYSASKFAAVGFTESLRAELRHHGNPLHTLIVHPYYTNTRMFDGVKSRVSALLPILDTEEVAARILDAIEAGNQSLVMPRFAATIRLMKCLPVPVLDRVTDLFGIHSTMDEFVGHSGKRGDSQ</sequence>
<dbReference type="PANTHER" id="PTHR24322">
    <property type="entry name" value="PKSB"/>
    <property type="match status" value="1"/>
</dbReference>
<dbReference type="Proteomes" id="UP000280344">
    <property type="component" value="Chromosome"/>
</dbReference>
<dbReference type="InterPro" id="IPR036291">
    <property type="entry name" value="NAD(P)-bd_dom_sf"/>
</dbReference>
<keyword evidence="8" id="KW-0472">Membrane</keyword>
<evidence type="ECO:0000256" key="3">
    <source>
        <dbReference type="ARBA" id="ARBA00022692"/>
    </source>
</evidence>
<dbReference type="SUPFAM" id="SSF51735">
    <property type="entry name" value="NAD(P)-binding Rossmann-fold domains"/>
    <property type="match status" value="1"/>
</dbReference>
<dbReference type="GO" id="GO:0006720">
    <property type="term" value="P:isoprenoid metabolic process"/>
    <property type="evidence" value="ECO:0007669"/>
    <property type="project" value="UniProtKB-ARBA"/>
</dbReference>
<reference evidence="11 12" key="1">
    <citation type="submission" date="2018-12" db="EMBL/GenBank/DDBJ databases">
        <title>Complete genome sequence of Flaviflexus sp. H23T48.</title>
        <authorList>
            <person name="Bae J.-W."/>
            <person name="Lee J.-Y."/>
        </authorList>
    </citation>
    <scope>NUCLEOTIDE SEQUENCE [LARGE SCALE GENOMIC DNA]</scope>
    <source>
        <strain evidence="11 12">H23T48</strain>
    </source>
</reference>
<evidence type="ECO:0000256" key="2">
    <source>
        <dbReference type="ARBA" id="ARBA00006484"/>
    </source>
</evidence>
<evidence type="ECO:0000256" key="1">
    <source>
        <dbReference type="ARBA" id="ARBA00004141"/>
    </source>
</evidence>
<dbReference type="PANTHER" id="PTHR24322:SF736">
    <property type="entry name" value="RETINOL DEHYDROGENASE 10"/>
    <property type="match status" value="1"/>
</dbReference>
<comment type="subcellular location">
    <subcellularLocation>
        <location evidence="1">Membrane</location>
        <topology evidence="1">Multi-pass membrane protein</topology>
    </subcellularLocation>
</comment>
<dbReference type="AlphaFoldDB" id="A0A3S9Q049"/>
<dbReference type="InterPro" id="IPR002347">
    <property type="entry name" value="SDR_fam"/>
</dbReference>
<keyword evidence="4" id="KW-0521">NADP</keyword>
<protein>
    <submittedName>
        <fullName evidence="11">SDR family NAD(P)-dependent oxidoreductase</fullName>
    </submittedName>
</protein>
<dbReference type="Gene3D" id="3.40.50.720">
    <property type="entry name" value="NAD(P)-binding Rossmann-like Domain"/>
    <property type="match status" value="1"/>
</dbReference>
<gene>
    <name evidence="11" type="ORF">EJ997_12110</name>
</gene>
<dbReference type="EMBL" id="CP034593">
    <property type="protein sequence ID" value="AZQ77972.1"/>
    <property type="molecule type" value="Genomic_DNA"/>
</dbReference>
<dbReference type="CDD" id="cd05339">
    <property type="entry name" value="17beta-HSDXI-like_SDR_c"/>
    <property type="match status" value="1"/>
</dbReference>
<dbReference type="GO" id="GO:0016020">
    <property type="term" value="C:membrane"/>
    <property type="evidence" value="ECO:0007669"/>
    <property type="project" value="UniProtKB-SubCell"/>
</dbReference>
<keyword evidence="12" id="KW-1185">Reference proteome</keyword>
<evidence type="ECO:0000256" key="4">
    <source>
        <dbReference type="ARBA" id="ARBA00022857"/>
    </source>
</evidence>
<accession>A0A3S9Q049</accession>
<keyword evidence="5" id="KW-1133">Transmembrane helix</keyword>
<dbReference type="PRINTS" id="PR00080">
    <property type="entry name" value="SDRFAMILY"/>
</dbReference>
<dbReference type="OrthoDB" id="9809287at2"/>